<evidence type="ECO:0000313" key="2">
    <source>
        <dbReference type="EMBL" id="GME78403.1"/>
    </source>
</evidence>
<dbReference type="EMBL" id="BSXU01012987">
    <property type="protein sequence ID" value="GME78403.1"/>
    <property type="molecule type" value="Genomic_DNA"/>
</dbReference>
<comment type="caution">
    <text evidence="2">The sequence shown here is derived from an EMBL/GenBank/DDBJ whole genome shotgun (WGS) entry which is preliminary data.</text>
</comment>
<feature type="compositionally biased region" description="Basic and acidic residues" evidence="1">
    <location>
        <begin position="90"/>
        <end position="102"/>
    </location>
</feature>
<feature type="compositionally biased region" description="Polar residues" evidence="1">
    <location>
        <begin position="129"/>
        <end position="140"/>
    </location>
</feature>
<dbReference type="OrthoDB" id="10567585at2759"/>
<organism evidence="2 3">
    <name type="scientific">Ambrosiozyma monospora</name>
    <name type="common">Yeast</name>
    <name type="synonym">Endomycopsis monosporus</name>
    <dbReference type="NCBI Taxonomy" id="43982"/>
    <lineage>
        <taxon>Eukaryota</taxon>
        <taxon>Fungi</taxon>
        <taxon>Dikarya</taxon>
        <taxon>Ascomycota</taxon>
        <taxon>Saccharomycotina</taxon>
        <taxon>Pichiomycetes</taxon>
        <taxon>Pichiales</taxon>
        <taxon>Pichiaceae</taxon>
        <taxon>Ambrosiozyma</taxon>
    </lineage>
</organism>
<evidence type="ECO:0000313" key="3">
    <source>
        <dbReference type="Proteomes" id="UP001165063"/>
    </source>
</evidence>
<dbReference type="AlphaFoldDB" id="A0A9W6T9M1"/>
<feature type="region of interest" description="Disordered" evidence="1">
    <location>
        <begin position="90"/>
        <end position="140"/>
    </location>
</feature>
<sequence length="140" mass="15938">MSWMFIVRNDSYLNDLWLKILKLRKHYEYYYSSKNAMVVASKTLENESANYDSKMSKIKVKDKPEIVSDDKINEHTSKLKKFLEGTLLGDKTKDSSSHHDPQADGAAVCPVTHQHGKCPVQHDVGGAPNSDSHLLSQRYQ</sequence>
<evidence type="ECO:0000256" key="1">
    <source>
        <dbReference type="SAM" id="MobiDB-lite"/>
    </source>
</evidence>
<accession>A0A9W6T9M1</accession>
<keyword evidence="3" id="KW-1185">Reference proteome</keyword>
<dbReference type="Proteomes" id="UP001165063">
    <property type="component" value="Unassembled WGS sequence"/>
</dbReference>
<reference evidence="2" key="1">
    <citation type="submission" date="2023-04" db="EMBL/GenBank/DDBJ databases">
        <title>Ambrosiozyma monospora NBRC 1965.</title>
        <authorList>
            <person name="Ichikawa N."/>
            <person name="Sato H."/>
            <person name="Tonouchi N."/>
        </authorList>
    </citation>
    <scope>NUCLEOTIDE SEQUENCE</scope>
    <source>
        <strain evidence="2">NBRC 1965</strain>
    </source>
</reference>
<name>A0A9W6T9M1_AMBMO</name>
<protein>
    <submittedName>
        <fullName evidence="2">Unnamed protein product</fullName>
    </submittedName>
</protein>
<gene>
    <name evidence="2" type="ORF">Amon01_000978800</name>
</gene>
<proteinExistence type="predicted"/>